<keyword evidence="3" id="KW-1185">Reference proteome</keyword>
<dbReference type="AlphaFoldDB" id="A0A8J5UTC9"/>
<organism evidence="2 3">
    <name type="scientific">Cotesia typhae</name>
    <dbReference type="NCBI Taxonomy" id="2053667"/>
    <lineage>
        <taxon>Eukaryota</taxon>
        <taxon>Metazoa</taxon>
        <taxon>Ecdysozoa</taxon>
        <taxon>Arthropoda</taxon>
        <taxon>Hexapoda</taxon>
        <taxon>Insecta</taxon>
        <taxon>Pterygota</taxon>
        <taxon>Neoptera</taxon>
        <taxon>Endopterygota</taxon>
        <taxon>Hymenoptera</taxon>
        <taxon>Apocrita</taxon>
        <taxon>Ichneumonoidea</taxon>
        <taxon>Braconidae</taxon>
        <taxon>Microgastrinae</taxon>
        <taxon>Cotesia</taxon>
    </lineage>
</organism>
<sequence>MQTEQVPRAHTTGIGVDGSLTDSSPYQQHSPLVQSPLAVVAPMAVKQEPKEDEERRKSCKNTSVLGMSRSGSNEALTSQQDPKASPLAEITSVTHLHHAGHDSAPPQSESGSAERANHDKDARSRTR</sequence>
<dbReference type="OrthoDB" id="6348149at2759"/>
<accession>A0A8J5UTC9</accession>
<evidence type="ECO:0000313" key="2">
    <source>
        <dbReference type="EMBL" id="KAG8035325.1"/>
    </source>
</evidence>
<protein>
    <submittedName>
        <fullName evidence="2">Uncharacterized protein</fullName>
    </submittedName>
</protein>
<comment type="caution">
    <text evidence="2">The sequence shown here is derived from an EMBL/GenBank/DDBJ whole genome shotgun (WGS) entry which is preliminary data.</text>
</comment>
<feature type="compositionally biased region" description="Polar residues" evidence="1">
    <location>
        <begin position="60"/>
        <end position="82"/>
    </location>
</feature>
<feature type="compositionally biased region" description="Basic and acidic residues" evidence="1">
    <location>
        <begin position="115"/>
        <end position="127"/>
    </location>
</feature>
<feature type="compositionally biased region" description="Polar residues" evidence="1">
    <location>
        <begin position="20"/>
        <end position="33"/>
    </location>
</feature>
<feature type="compositionally biased region" description="Basic and acidic residues" evidence="1">
    <location>
        <begin position="47"/>
        <end position="56"/>
    </location>
</feature>
<evidence type="ECO:0000256" key="1">
    <source>
        <dbReference type="SAM" id="MobiDB-lite"/>
    </source>
</evidence>
<reference evidence="2" key="2">
    <citation type="submission" date="2021-04" db="EMBL/GenBank/DDBJ databases">
        <title>Genome-wide patterns of bracovirus chromosomal integration into multiple host tissues during parasitism.</title>
        <authorList>
            <person name="Chebbi M.A.C."/>
        </authorList>
    </citation>
    <scope>NUCLEOTIDE SEQUENCE</scope>
    <source>
        <tissue evidence="2">Whole body</tissue>
    </source>
</reference>
<dbReference type="EMBL" id="JAAOIC020000060">
    <property type="protein sequence ID" value="KAG8035325.1"/>
    <property type="molecule type" value="Genomic_DNA"/>
</dbReference>
<feature type="region of interest" description="Disordered" evidence="1">
    <location>
        <begin position="1"/>
        <end position="127"/>
    </location>
</feature>
<evidence type="ECO:0000313" key="3">
    <source>
        <dbReference type="Proteomes" id="UP000729913"/>
    </source>
</evidence>
<proteinExistence type="predicted"/>
<dbReference type="Proteomes" id="UP000729913">
    <property type="component" value="Unassembled WGS sequence"/>
</dbReference>
<name>A0A8J5UTC9_9HYME</name>
<reference evidence="2" key="1">
    <citation type="submission" date="2020-03" db="EMBL/GenBank/DDBJ databases">
        <authorList>
            <person name="Chebbi M.A."/>
            <person name="Drezen J.M."/>
        </authorList>
    </citation>
    <scope>NUCLEOTIDE SEQUENCE</scope>
    <source>
        <tissue evidence="2">Whole body</tissue>
    </source>
</reference>
<gene>
    <name evidence="2" type="ORF">G9C98_006771</name>
</gene>